<accession>A0A1G7WLD3</accession>
<dbReference type="Proteomes" id="UP000199643">
    <property type="component" value="Unassembled WGS sequence"/>
</dbReference>
<protein>
    <recommendedName>
        <fullName evidence="4">Outer membrane protein beta-barrel domain-containing protein</fullName>
    </recommendedName>
</protein>
<dbReference type="EMBL" id="FNCH01000010">
    <property type="protein sequence ID" value="SDG72694.1"/>
    <property type="molecule type" value="Genomic_DNA"/>
</dbReference>
<dbReference type="OrthoDB" id="668980at2"/>
<reference evidence="3" key="1">
    <citation type="submission" date="2016-10" db="EMBL/GenBank/DDBJ databases">
        <authorList>
            <person name="Varghese N."/>
            <person name="Submissions S."/>
        </authorList>
    </citation>
    <scope>NUCLEOTIDE SEQUENCE [LARGE SCALE GENOMIC DNA]</scope>
    <source>
        <strain evidence="3">DSM 17933</strain>
    </source>
</reference>
<dbReference type="STRING" id="405671.SAMN05421827_11038"/>
<feature type="signal peptide" evidence="1">
    <location>
        <begin position="1"/>
        <end position="26"/>
    </location>
</feature>
<evidence type="ECO:0008006" key="4">
    <source>
        <dbReference type="Google" id="ProtNLM"/>
    </source>
</evidence>
<feature type="chain" id="PRO_5011586000" description="Outer membrane protein beta-barrel domain-containing protein" evidence="1">
    <location>
        <begin position="27"/>
        <end position="187"/>
    </location>
</feature>
<sequence length="187" mass="20136">MSTSGKWTSKFCLIAVFLLVAAMVQAQGNAAFSKISMGFVMGFPTGKTAKVYVNGYGASVKAEYNIASAINLTGSAGYMVFRYRDDVKKRLDYNGEETRANGVLPIKLGAKYYFAGIYYAAIEVGTANTLGDRISSSFSYGPTLGVYLPFSKSYGADLGLRYEGWKGSGGQVSFFGLRLAFAIGKNR</sequence>
<proteinExistence type="predicted"/>
<keyword evidence="1" id="KW-0732">Signal</keyword>
<evidence type="ECO:0000313" key="2">
    <source>
        <dbReference type="EMBL" id="SDG72694.1"/>
    </source>
</evidence>
<evidence type="ECO:0000256" key="1">
    <source>
        <dbReference type="SAM" id="SignalP"/>
    </source>
</evidence>
<dbReference type="RefSeq" id="WP_143009085.1">
    <property type="nucleotide sequence ID" value="NZ_FNCH01000010.1"/>
</dbReference>
<organism evidence="2 3">
    <name type="scientific">Pedobacter terrae</name>
    <dbReference type="NCBI Taxonomy" id="405671"/>
    <lineage>
        <taxon>Bacteria</taxon>
        <taxon>Pseudomonadati</taxon>
        <taxon>Bacteroidota</taxon>
        <taxon>Sphingobacteriia</taxon>
        <taxon>Sphingobacteriales</taxon>
        <taxon>Sphingobacteriaceae</taxon>
        <taxon>Pedobacter</taxon>
    </lineage>
</organism>
<dbReference type="AlphaFoldDB" id="A0A1G7WLD3"/>
<gene>
    <name evidence="2" type="ORF">SAMN05421827_11038</name>
</gene>
<name>A0A1G7WLD3_9SPHI</name>
<keyword evidence="3" id="KW-1185">Reference proteome</keyword>
<evidence type="ECO:0000313" key="3">
    <source>
        <dbReference type="Proteomes" id="UP000199643"/>
    </source>
</evidence>